<reference evidence="3 4" key="1">
    <citation type="submission" date="2021-04" db="EMBL/GenBank/DDBJ databases">
        <authorList>
            <person name="Bliznina A."/>
        </authorList>
    </citation>
    <scope>NUCLEOTIDE SEQUENCE [LARGE SCALE GENOMIC DNA]</scope>
</reference>
<evidence type="ECO:0000256" key="2">
    <source>
        <dbReference type="SAM" id="SignalP"/>
    </source>
</evidence>
<keyword evidence="1" id="KW-0472">Membrane</keyword>
<organism evidence="3 4">
    <name type="scientific">Oikopleura dioica</name>
    <name type="common">Tunicate</name>
    <dbReference type="NCBI Taxonomy" id="34765"/>
    <lineage>
        <taxon>Eukaryota</taxon>
        <taxon>Metazoa</taxon>
        <taxon>Chordata</taxon>
        <taxon>Tunicata</taxon>
        <taxon>Appendicularia</taxon>
        <taxon>Copelata</taxon>
        <taxon>Oikopleuridae</taxon>
        <taxon>Oikopleura</taxon>
    </lineage>
</organism>
<dbReference type="Proteomes" id="UP001158576">
    <property type="component" value="Chromosome PAR"/>
</dbReference>
<keyword evidence="1" id="KW-0812">Transmembrane</keyword>
<dbReference type="EMBL" id="OU015568">
    <property type="protein sequence ID" value="CAG5091286.1"/>
    <property type="molecule type" value="Genomic_DNA"/>
</dbReference>
<feature type="signal peptide" evidence="2">
    <location>
        <begin position="1"/>
        <end position="16"/>
    </location>
</feature>
<evidence type="ECO:0000256" key="1">
    <source>
        <dbReference type="SAM" id="Phobius"/>
    </source>
</evidence>
<keyword evidence="1" id="KW-1133">Transmembrane helix</keyword>
<sequence>MKLLLFPLLVCAYSSAIPEENARTNEREWRLARLREISSNATTSNDVTAFLYMILRQPNAANSEPPFKLSDTVAEFDGSAAFITRAKEIGKNLKEALLNSDFEDDLNVKEQIDAAGNELQEIIDEMFADSGLVRSERDFVVTIMGTVVATVSAPVVAAGAFIMAGFVFDWW</sequence>
<protein>
    <submittedName>
        <fullName evidence="3">Oidioi.mRNA.OKI2018_I69.PAR.g12951.t1.cds</fullName>
    </submittedName>
</protein>
<gene>
    <name evidence="3" type="ORF">OKIOD_LOCUS4509</name>
</gene>
<keyword evidence="2" id="KW-0732">Signal</keyword>
<proteinExistence type="predicted"/>
<feature type="transmembrane region" description="Helical" evidence="1">
    <location>
        <begin position="139"/>
        <end position="168"/>
    </location>
</feature>
<name>A0ABN7S344_OIKDI</name>
<feature type="chain" id="PRO_5045392678" evidence="2">
    <location>
        <begin position="17"/>
        <end position="171"/>
    </location>
</feature>
<accession>A0ABN7S344</accession>
<keyword evidence="4" id="KW-1185">Reference proteome</keyword>
<evidence type="ECO:0000313" key="4">
    <source>
        <dbReference type="Proteomes" id="UP001158576"/>
    </source>
</evidence>
<evidence type="ECO:0000313" key="3">
    <source>
        <dbReference type="EMBL" id="CAG5091286.1"/>
    </source>
</evidence>